<dbReference type="PANTHER" id="PTHR11827:SF9">
    <property type="entry name" value="SOLUTE CARRIER FAMILY 12 MEMBER 3"/>
    <property type="match status" value="1"/>
</dbReference>
<comment type="subcellular location">
    <subcellularLocation>
        <location evidence="1">Membrane</location>
        <topology evidence="1">Multi-pass membrane protein</topology>
    </subcellularLocation>
</comment>
<evidence type="ECO:0000313" key="9">
    <source>
        <dbReference type="RefSeq" id="XP_032816224.1"/>
    </source>
</evidence>
<feature type="transmembrane region" description="Helical" evidence="5">
    <location>
        <begin position="116"/>
        <end position="137"/>
    </location>
</feature>
<evidence type="ECO:0000259" key="6">
    <source>
        <dbReference type="Pfam" id="PF00324"/>
    </source>
</evidence>
<feature type="transmembrane region" description="Helical" evidence="5">
    <location>
        <begin position="196"/>
        <end position="218"/>
    </location>
</feature>
<feature type="transmembrane region" description="Helical" evidence="5">
    <location>
        <begin position="27"/>
        <end position="51"/>
    </location>
</feature>
<evidence type="ECO:0000259" key="7">
    <source>
        <dbReference type="Pfam" id="PF03522"/>
    </source>
</evidence>
<reference evidence="9" key="1">
    <citation type="submission" date="2025-08" db="UniProtKB">
        <authorList>
            <consortium name="RefSeq"/>
        </authorList>
    </citation>
    <scope>IDENTIFICATION</scope>
    <source>
        <tissue evidence="9">Sperm</tissue>
    </source>
</reference>
<keyword evidence="2 5" id="KW-0812">Transmembrane</keyword>
<dbReference type="GO" id="GO:0055078">
    <property type="term" value="P:sodium ion homeostasis"/>
    <property type="evidence" value="ECO:0007669"/>
    <property type="project" value="TreeGrafter"/>
</dbReference>
<sequence>MRVMVNIWGVLMFLRLPWITAQSGIGLMWLIIIISCSITSTACLSLCAVCTNGKVSRGGSYFLISRTLGVELGAPMGVIYSFASCVAIASHTVGFAETLRDILHGGNLIMVDKVNDLRIIGVIAVTCLLGIALAGLAWENKAQLIFFALIIIALLDYLLGTVMPSPIDKQAKGFFGYNTKIFNDNFTPSFRGPYDFFRLLGIFLPSVTAILTGANICGDLKEPATAIPKGTFLGIAVTGLSYVMIATTIGSVSLRDATGNLSDSLSYVAPLINDTNITTTAMPGFFSTLLSSTVNSTVATANSTMATANSTVLSSTMAAARVCTFTKTGCDLGWNFGACNATTTIAPGFSPCSFGFINQYQVRERAVPGLKSALCRRFLRLAMNVGKGPGFNWAKQPLLGLWPVMAMVSAWAPLVYAGIFGAGLSSALASLISAPKCFQGVARDNIYPGITIFGKGFGRNQEPVFGYLLAYTIGICFICIADLNLISPITACCFLNTYVILNFSVFHSSVVKSPGWRPDFKYFHPAIAIITMVFDIIIMFLILWWGAVLSLGIWVVLYLYCMYKKPEVNWGSSVQAMGFQTALATTLNLDGVKEHIKVFRPNCLVLTGPPHLRPALVDFVGTFTKGVSLMVCGNIVVAGPNKNQICELRQTEHGKWLRHRNINSFYTAIVSNSLNEGASALLQSTGLGKLRPNLVFLGFMNSWLGEDPAIMHDYVQIIHNVFDYNMALAILRVKEGLDIKNMPEVQVNMAFQFDGSGGGVGKVSGLVAKSALSMDVDQSEDKPGTHEAMPQISTVFQFSQGKRTIDIYWLFDDGGMTLLIPYLLSKKNRWGECKMRVFMAGKLDRLEEDKQNMSRLIARFRLNVDDVIILTDVNKKPRADKMKYFEDLIMPYRLNDGFKDPAEVEQLRKDCPWKISDHEILTLRDKTNRQLKLNELMHEHSKDAALIVVSLPVIQKGRCPSAMGMAWLEVLSRDLPPVLIMRGNHTNVLTIYSQ</sequence>
<name>A0AAJ7TF31_PETMA</name>
<keyword evidence="3 5" id="KW-1133">Transmembrane helix</keyword>
<feature type="transmembrane region" description="Helical" evidence="5">
    <location>
        <begin position="464"/>
        <end position="480"/>
    </location>
</feature>
<evidence type="ECO:0000256" key="3">
    <source>
        <dbReference type="ARBA" id="ARBA00022989"/>
    </source>
</evidence>
<dbReference type="GO" id="GO:0006884">
    <property type="term" value="P:cell volume homeostasis"/>
    <property type="evidence" value="ECO:0007669"/>
    <property type="project" value="TreeGrafter"/>
</dbReference>
<dbReference type="Pfam" id="PF03522">
    <property type="entry name" value="SLC12"/>
    <property type="match status" value="2"/>
</dbReference>
<evidence type="ECO:0000256" key="4">
    <source>
        <dbReference type="ARBA" id="ARBA00023136"/>
    </source>
</evidence>
<dbReference type="RefSeq" id="XP_032816224.1">
    <property type="nucleotide sequence ID" value="XM_032960333.1"/>
</dbReference>
<dbReference type="InterPro" id="IPR018491">
    <property type="entry name" value="SLC12_C"/>
</dbReference>
<feature type="transmembrane region" description="Helical" evidence="5">
    <location>
        <begin position="527"/>
        <end position="560"/>
    </location>
</feature>
<organism evidence="8 9">
    <name type="scientific">Petromyzon marinus</name>
    <name type="common">Sea lamprey</name>
    <dbReference type="NCBI Taxonomy" id="7757"/>
    <lineage>
        <taxon>Eukaryota</taxon>
        <taxon>Metazoa</taxon>
        <taxon>Chordata</taxon>
        <taxon>Craniata</taxon>
        <taxon>Vertebrata</taxon>
        <taxon>Cyclostomata</taxon>
        <taxon>Hyperoartia</taxon>
        <taxon>Petromyzontiformes</taxon>
        <taxon>Petromyzontidae</taxon>
        <taxon>Petromyzon</taxon>
    </lineage>
</organism>
<dbReference type="InterPro" id="IPR004841">
    <property type="entry name" value="AA-permease/SLC12A_dom"/>
</dbReference>
<feature type="transmembrane region" description="Helical" evidence="5">
    <location>
        <begin position="144"/>
        <end position="163"/>
    </location>
</feature>
<feature type="transmembrane region" description="Helical" evidence="5">
    <location>
        <begin position="230"/>
        <end position="254"/>
    </location>
</feature>
<dbReference type="GO" id="GO:0016324">
    <property type="term" value="C:apical plasma membrane"/>
    <property type="evidence" value="ECO:0007669"/>
    <property type="project" value="TreeGrafter"/>
</dbReference>
<protein>
    <submittedName>
        <fullName evidence="9">Solute carrier family 12 member 3-like</fullName>
    </submittedName>
</protein>
<accession>A0AAJ7TF31</accession>
<gene>
    <name evidence="9" type="primary">LOC116945799</name>
</gene>
<dbReference type="Pfam" id="PF00324">
    <property type="entry name" value="AA_permease"/>
    <property type="match status" value="2"/>
</dbReference>
<dbReference type="AlphaFoldDB" id="A0AAJ7TF31"/>
<feature type="domain" description="SLC12A transporter C-terminal" evidence="7">
    <location>
        <begin position="782"/>
        <end position="993"/>
    </location>
</feature>
<feature type="domain" description="SLC12A transporter C-terminal" evidence="7">
    <location>
        <begin position="613"/>
        <end position="744"/>
    </location>
</feature>
<feature type="domain" description="Amino acid permease/ SLC12A" evidence="6">
    <location>
        <begin position="1"/>
        <end position="313"/>
    </location>
</feature>
<evidence type="ECO:0000256" key="1">
    <source>
        <dbReference type="ARBA" id="ARBA00004141"/>
    </source>
</evidence>
<evidence type="ECO:0000313" key="8">
    <source>
        <dbReference type="Proteomes" id="UP001318040"/>
    </source>
</evidence>
<feature type="transmembrane region" description="Helical" evidence="5">
    <location>
        <begin position="72"/>
        <end position="96"/>
    </location>
</feature>
<dbReference type="Proteomes" id="UP001318040">
    <property type="component" value="Chromosome 25"/>
</dbReference>
<feature type="transmembrane region" description="Helical" evidence="5">
    <location>
        <begin position="401"/>
        <end position="424"/>
    </location>
</feature>
<dbReference type="KEGG" id="pmrn:116945799"/>
<dbReference type="GO" id="GO:0008511">
    <property type="term" value="F:sodium:potassium:chloride symporter activity"/>
    <property type="evidence" value="ECO:0007669"/>
    <property type="project" value="TreeGrafter"/>
</dbReference>
<keyword evidence="4 5" id="KW-0472">Membrane</keyword>
<dbReference type="PANTHER" id="PTHR11827">
    <property type="entry name" value="SOLUTE CARRIER FAMILY 12, CATION COTRANSPORTERS"/>
    <property type="match status" value="1"/>
</dbReference>
<dbReference type="GO" id="GO:0055064">
    <property type="term" value="P:chloride ion homeostasis"/>
    <property type="evidence" value="ECO:0007669"/>
    <property type="project" value="TreeGrafter"/>
</dbReference>
<dbReference type="Gene3D" id="1.20.1740.10">
    <property type="entry name" value="Amino acid/polyamine transporter I"/>
    <property type="match status" value="2"/>
</dbReference>
<dbReference type="GO" id="GO:1990573">
    <property type="term" value="P:potassium ion import across plasma membrane"/>
    <property type="evidence" value="ECO:0007669"/>
    <property type="project" value="TreeGrafter"/>
</dbReference>
<keyword evidence="8" id="KW-1185">Reference proteome</keyword>
<dbReference type="InterPro" id="IPR004842">
    <property type="entry name" value="SLC12A_fam"/>
</dbReference>
<evidence type="ECO:0000256" key="5">
    <source>
        <dbReference type="SAM" id="Phobius"/>
    </source>
</evidence>
<feature type="transmembrane region" description="Helical" evidence="5">
    <location>
        <begin position="486"/>
        <end position="506"/>
    </location>
</feature>
<evidence type="ECO:0000256" key="2">
    <source>
        <dbReference type="ARBA" id="ARBA00022692"/>
    </source>
</evidence>
<proteinExistence type="predicted"/>
<dbReference type="GO" id="GO:0055075">
    <property type="term" value="P:potassium ion homeostasis"/>
    <property type="evidence" value="ECO:0007669"/>
    <property type="project" value="TreeGrafter"/>
</dbReference>
<feature type="domain" description="Amino acid permease/ SLC12A" evidence="6">
    <location>
        <begin position="404"/>
        <end position="604"/>
    </location>
</feature>